<dbReference type="PANTHER" id="PTHR31544">
    <property type="entry name" value="AIG2-LIKE PROTEIN D"/>
    <property type="match status" value="1"/>
</dbReference>
<evidence type="ECO:0000256" key="2">
    <source>
        <dbReference type="ARBA" id="ARBA00022679"/>
    </source>
</evidence>
<dbReference type="InterPro" id="IPR009288">
    <property type="entry name" value="AIG2-like_dom"/>
</dbReference>
<dbReference type="Gene3D" id="3.10.490.10">
    <property type="entry name" value="Gamma-glutamyl cyclotransferase-like"/>
    <property type="match status" value="1"/>
</dbReference>
<gene>
    <name evidence="5" type="ORF">E4U43_001073</name>
</gene>
<dbReference type="InterPro" id="IPR013024">
    <property type="entry name" value="GGCT-like"/>
</dbReference>
<proteinExistence type="inferred from homology"/>
<evidence type="ECO:0000256" key="1">
    <source>
        <dbReference type="ARBA" id="ARBA00008861"/>
    </source>
</evidence>
<organism evidence="5 6">
    <name type="scientific">Claviceps pusilla</name>
    <dbReference type="NCBI Taxonomy" id="123648"/>
    <lineage>
        <taxon>Eukaryota</taxon>
        <taxon>Fungi</taxon>
        <taxon>Dikarya</taxon>
        <taxon>Ascomycota</taxon>
        <taxon>Pezizomycotina</taxon>
        <taxon>Sordariomycetes</taxon>
        <taxon>Hypocreomycetidae</taxon>
        <taxon>Hypocreales</taxon>
        <taxon>Clavicipitaceae</taxon>
        <taxon>Claviceps</taxon>
    </lineage>
</organism>
<dbReference type="PANTHER" id="PTHR31544:SF2">
    <property type="entry name" value="AIG2-LIKE PROTEIN D"/>
    <property type="match status" value="1"/>
</dbReference>
<comment type="caution">
    <text evidence="5">The sequence shown here is derived from an EMBL/GenBank/DDBJ whole genome shotgun (WGS) entry which is preliminary data.</text>
</comment>
<dbReference type="OrthoDB" id="1044435at2759"/>
<evidence type="ECO:0000259" key="4">
    <source>
        <dbReference type="Pfam" id="PF06094"/>
    </source>
</evidence>
<keyword evidence="2" id="KW-0808">Transferase</keyword>
<sequence>MAPEIFFGVCYGDANPPKVIRDLHTFTPALLEGFCRHRVKSADYPGAVPEAGHQIRGVLVSGLTDANIDKLDLFEGSEYERRTVKVQELRKVGNEEMLGKEVRASVYVFLKVDDLEKREWDFEEFRREKMALWTRSGLGTYGMS</sequence>
<dbReference type="AlphaFoldDB" id="A0A9P7NGA4"/>
<dbReference type="InterPro" id="IPR045038">
    <property type="entry name" value="AIG2-like"/>
</dbReference>
<dbReference type="EMBL" id="SRPW01000133">
    <property type="protein sequence ID" value="KAG6017473.1"/>
    <property type="molecule type" value="Genomic_DNA"/>
</dbReference>
<name>A0A9P7NGA4_9HYPO</name>
<feature type="domain" description="Gamma-glutamylcyclotransferase AIG2-like" evidence="4">
    <location>
        <begin position="12"/>
        <end position="120"/>
    </location>
</feature>
<comment type="similarity">
    <text evidence="1">Belongs to the gamma-glutamylcyclotransferase family.</text>
</comment>
<dbReference type="CDD" id="cd06661">
    <property type="entry name" value="GGCT_like"/>
    <property type="match status" value="1"/>
</dbReference>
<evidence type="ECO:0000313" key="5">
    <source>
        <dbReference type="EMBL" id="KAG6017473.1"/>
    </source>
</evidence>
<evidence type="ECO:0000313" key="6">
    <source>
        <dbReference type="Proteomes" id="UP000748025"/>
    </source>
</evidence>
<protein>
    <recommendedName>
        <fullName evidence="3">Putative gamma-glutamylcyclotransferase</fullName>
    </recommendedName>
</protein>
<dbReference type="Pfam" id="PF06094">
    <property type="entry name" value="GGACT"/>
    <property type="match status" value="1"/>
</dbReference>
<dbReference type="InterPro" id="IPR036568">
    <property type="entry name" value="GGCT-like_sf"/>
</dbReference>
<keyword evidence="6" id="KW-1185">Reference proteome</keyword>
<accession>A0A9P7NGA4</accession>
<dbReference type="GO" id="GO:0016740">
    <property type="term" value="F:transferase activity"/>
    <property type="evidence" value="ECO:0007669"/>
    <property type="project" value="UniProtKB-KW"/>
</dbReference>
<dbReference type="SUPFAM" id="SSF110857">
    <property type="entry name" value="Gamma-glutamyl cyclotransferase-like"/>
    <property type="match status" value="1"/>
</dbReference>
<reference evidence="5" key="1">
    <citation type="journal article" date="2020" name="bioRxiv">
        <title>Whole genome comparisons of ergot fungi reveals the divergence and evolution of species within the genus Claviceps are the result of varying mechanisms driving genome evolution and host range expansion.</title>
        <authorList>
            <person name="Wyka S.A."/>
            <person name="Mondo S.J."/>
            <person name="Liu M."/>
            <person name="Dettman J."/>
            <person name="Nalam V."/>
            <person name="Broders K.D."/>
        </authorList>
    </citation>
    <scope>NUCLEOTIDE SEQUENCE</scope>
    <source>
        <strain evidence="5">CCC 602</strain>
    </source>
</reference>
<dbReference type="Proteomes" id="UP000748025">
    <property type="component" value="Unassembled WGS sequence"/>
</dbReference>
<evidence type="ECO:0000256" key="3">
    <source>
        <dbReference type="ARBA" id="ARBA00030602"/>
    </source>
</evidence>